<sequence length="256" mass="29495">MNLHPSGYIPFYKDEERRRPKSSEDIKNFDDRVLDFYLLRQIPGQSLTFKTSPLRYRMGTKATIQFKPEFRGDVFYFEVKVLELPASKTWDFFGVGLAQPGYGEGLVGWYSKSVGYNGHCFDDGTFTVSNDKEEIADTTYDKSDTLFVHEKMSVSYDADQLLKQDEVVGLYWNRRTGMLKFTRNGIMFDKKYKKKEGSFVPTITADPGISFNVNLGDEPFVLNYVPSIKQDLFRLAMKSQCTNSNKFFDCILTFGV</sequence>
<organism evidence="2 3">
    <name type="scientific">Acrasis kona</name>
    <dbReference type="NCBI Taxonomy" id="1008807"/>
    <lineage>
        <taxon>Eukaryota</taxon>
        <taxon>Discoba</taxon>
        <taxon>Heterolobosea</taxon>
        <taxon>Tetramitia</taxon>
        <taxon>Eutetramitia</taxon>
        <taxon>Acrasidae</taxon>
        <taxon>Acrasis</taxon>
    </lineage>
</organism>
<evidence type="ECO:0000313" key="2">
    <source>
        <dbReference type="EMBL" id="KAL0487047.1"/>
    </source>
</evidence>
<comment type="caution">
    <text evidence="2">The sequence shown here is derived from an EMBL/GenBank/DDBJ whole genome shotgun (WGS) entry which is preliminary data.</text>
</comment>
<dbReference type="InterPro" id="IPR043136">
    <property type="entry name" value="B30.2/SPRY_sf"/>
</dbReference>
<reference evidence="2 3" key="1">
    <citation type="submission" date="2024-03" db="EMBL/GenBank/DDBJ databases">
        <title>The Acrasis kona genome and developmental transcriptomes reveal deep origins of eukaryotic multicellular pathways.</title>
        <authorList>
            <person name="Sheikh S."/>
            <person name="Fu C.-J."/>
            <person name="Brown M.W."/>
            <person name="Baldauf S.L."/>
        </authorList>
    </citation>
    <scope>NUCLEOTIDE SEQUENCE [LARGE SCALE GENOMIC DNA]</scope>
    <source>
        <strain evidence="2 3">ATCC MYA-3509</strain>
    </source>
</reference>
<feature type="domain" description="SPRY" evidence="1">
    <location>
        <begin position="75"/>
        <end position="216"/>
    </location>
</feature>
<dbReference type="Pfam" id="PF00622">
    <property type="entry name" value="SPRY"/>
    <property type="match status" value="1"/>
</dbReference>
<evidence type="ECO:0000313" key="3">
    <source>
        <dbReference type="Proteomes" id="UP001431209"/>
    </source>
</evidence>
<dbReference type="Proteomes" id="UP001431209">
    <property type="component" value="Unassembled WGS sequence"/>
</dbReference>
<keyword evidence="3" id="KW-1185">Reference proteome</keyword>
<proteinExistence type="predicted"/>
<name>A0AAW2ZCK9_9EUKA</name>
<dbReference type="Gene3D" id="2.60.120.920">
    <property type="match status" value="1"/>
</dbReference>
<accession>A0AAW2ZCK9</accession>
<gene>
    <name evidence="2" type="ORF">AKO1_000376</name>
</gene>
<dbReference type="InterPro" id="IPR003877">
    <property type="entry name" value="SPRY_dom"/>
</dbReference>
<dbReference type="EMBL" id="JAOPGA020001297">
    <property type="protein sequence ID" value="KAL0487047.1"/>
    <property type="molecule type" value="Genomic_DNA"/>
</dbReference>
<dbReference type="AlphaFoldDB" id="A0AAW2ZCK9"/>
<protein>
    <submittedName>
        <fullName evidence="2">Ssh4</fullName>
    </submittedName>
</protein>
<evidence type="ECO:0000259" key="1">
    <source>
        <dbReference type="Pfam" id="PF00622"/>
    </source>
</evidence>